<evidence type="ECO:0000256" key="1">
    <source>
        <dbReference type="ARBA" id="ARBA00001974"/>
    </source>
</evidence>
<dbReference type="InterPro" id="IPR036188">
    <property type="entry name" value="FAD/NAD-bd_sf"/>
</dbReference>
<dbReference type="Gene3D" id="3.30.390.30">
    <property type="match status" value="1"/>
</dbReference>
<dbReference type="InterPro" id="IPR016156">
    <property type="entry name" value="FAD/NAD-linked_Rdtase_dimer_sf"/>
</dbReference>
<feature type="domain" description="FAD/NAD(P)-binding" evidence="12">
    <location>
        <begin position="105"/>
        <end position="416"/>
    </location>
</feature>
<dbReference type="InterPro" id="IPR023753">
    <property type="entry name" value="FAD/NAD-binding_dom"/>
</dbReference>
<dbReference type="Pfam" id="PF02852">
    <property type="entry name" value="Pyr_redox_dim"/>
    <property type="match status" value="1"/>
</dbReference>
<comment type="subcellular location">
    <subcellularLocation>
        <location evidence="9">Cytoplasm</location>
    </subcellularLocation>
</comment>
<comment type="cofactor">
    <cofactor evidence="1 9">
        <name>FAD</name>
        <dbReference type="ChEBI" id="CHEBI:57692"/>
    </cofactor>
</comment>
<dbReference type="SUPFAM" id="SSF51905">
    <property type="entry name" value="FAD/NAD(P)-binding domain"/>
    <property type="match status" value="1"/>
</dbReference>
<keyword evidence="9" id="KW-0521">NADP</keyword>
<evidence type="ECO:0000256" key="10">
    <source>
        <dbReference type="SAM" id="SignalP"/>
    </source>
</evidence>
<evidence type="ECO:0000256" key="9">
    <source>
        <dbReference type="RuleBase" id="RU365016"/>
    </source>
</evidence>
<keyword evidence="14" id="KW-1185">Reference proteome</keyword>
<dbReference type="InterPro" id="IPR046952">
    <property type="entry name" value="GSHR/TRXR-like"/>
</dbReference>
<comment type="similarity">
    <text evidence="2 8">Belongs to the class-I pyridine nucleotide-disulfide oxidoreductase family.</text>
</comment>
<dbReference type="SUPFAM" id="SSF55424">
    <property type="entry name" value="FAD/NAD-linked reductases, dimerisation (C-terminal) domain"/>
    <property type="match status" value="1"/>
</dbReference>
<dbReference type="InterPro" id="IPR006322">
    <property type="entry name" value="Glutathione_Rdtase_euk/bac"/>
</dbReference>
<dbReference type="PROSITE" id="PS00076">
    <property type="entry name" value="PYRIDINE_REDOX_1"/>
    <property type="match status" value="1"/>
</dbReference>
<dbReference type="PANTHER" id="PTHR42737">
    <property type="entry name" value="GLUTATHIONE REDUCTASE"/>
    <property type="match status" value="1"/>
</dbReference>
<dbReference type="PRINTS" id="PR00411">
    <property type="entry name" value="PNDRDTASEI"/>
</dbReference>
<evidence type="ECO:0000256" key="2">
    <source>
        <dbReference type="ARBA" id="ARBA00007532"/>
    </source>
</evidence>
<sequence length="555" mass="60480">TSTNRIWFFLQIFTCYSLRQFCSAFSFTANLQSSVELLPLLSSIPSDQMIQRSCAARQKGCFSNLGTFVSDRITTAKGCRPTGHWAMLSGHTTDRSRRAPKHVNFLVIGGGSGGIAAACRAAEYGVSVAIIEKFRMGGTCVNVGCIPKKLMYYAGVIHDTIHDAEAHGFSIDKSTWDWANHSKSRSNYISRLNSNYIDKLSKLNISYVNGTAAFLDAHTVVVGDTLYTADHILIAVGAEPAIPHFEGSQHCVTSDTFFNLPSQPKKPVVIGAGYIAVELAGILNSLGSNTTLVIRGETALRKFDNMLSTALDAEMKRQGIRILKNSIPTAVRKLSNGKFEIKFKTGEIVSDFDCVLAAIGRKPSIDRLNLQLAGINVNQNGFVEVDEYQNTNQDRIYAIGDVSNKIQLTPVAIAAGRKLSDRLFGGLKNARISYEKIPTVIFSHPPIGTVGLTEEEAISNFGKSNVTIYESSFVNLYYGLLPCQEQKPRSRIKIICSGPQEKLVGIHIIGMAADEILQGFAVALNSGLSKSDLDKTVAIHPTAAEEVVTMRSLRN</sequence>
<dbReference type="Gene3D" id="3.50.50.60">
    <property type="entry name" value="FAD/NAD(P)-binding domain"/>
    <property type="match status" value="2"/>
</dbReference>
<feature type="domain" description="Pyridine nucleotide-disulphide oxidoreductase dimerisation" evidence="11">
    <location>
        <begin position="437"/>
        <end position="550"/>
    </location>
</feature>
<dbReference type="InterPro" id="IPR004099">
    <property type="entry name" value="Pyr_nucl-diS_OxRdtase_dimer"/>
</dbReference>
<evidence type="ECO:0000259" key="12">
    <source>
        <dbReference type="Pfam" id="PF07992"/>
    </source>
</evidence>
<evidence type="ECO:0000256" key="6">
    <source>
        <dbReference type="ARBA" id="ARBA00023157"/>
    </source>
</evidence>
<dbReference type="NCBIfam" id="NF004776">
    <property type="entry name" value="PRK06116.1"/>
    <property type="match status" value="1"/>
</dbReference>
<dbReference type="NCBIfam" id="TIGR01421">
    <property type="entry name" value="gluta_reduc_1"/>
    <property type="match status" value="1"/>
</dbReference>
<keyword evidence="5 8" id="KW-0560">Oxidoreductase</keyword>
<accession>A0ABQ7JFT2</accession>
<protein>
    <recommendedName>
        <fullName evidence="9">Glutathione reductase</fullName>
        <ecNumber evidence="9">1.8.1.7</ecNumber>
    </recommendedName>
</protein>
<keyword evidence="3 8" id="KW-0285">Flavoprotein</keyword>
<reference evidence="13 14" key="1">
    <citation type="journal article" date="2020" name="bioRxiv">
        <title>Metabolic contributions of an alphaproteobacterial endosymbiont in the apicomplexan Cardiosporidium cionae.</title>
        <authorList>
            <person name="Hunter E.S."/>
            <person name="Paight C.J."/>
            <person name="Lane C.E."/>
        </authorList>
    </citation>
    <scope>NUCLEOTIDE SEQUENCE [LARGE SCALE GENOMIC DNA]</scope>
    <source>
        <strain evidence="13">ESH_2018</strain>
    </source>
</reference>
<keyword evidence="6" id="KW-1015">Disulfide bond</keyword>
<evidence type="ECO:0000313" key="13">
    <source>
        <dbReference type="EMBL" id="KAF8822814.1"/>
    </source>
</evidence>
<evidence type="ECO:0000256" key="7">
    <source>
        <dbReference type="ARBA" id="ARBA00023284"/>
    </source>
</evidence>
<dbReference type="PRINTS" id="PR00368">
    <property type="entry name" value="FADPNR"/>
</dbReference>
<keyword evidence="10" id="KW-0732">Signal</keyword>
<keyword evidence="7 8" id="KW-0676">Redox-active center</keyword>
<evidence type="ECO:0000259" key="11">
    <source>
        <dbReference type="Pfam" id="PF02852"/>
    </source>
</evidence>
<name>A0ABQ7JFT2_9APIC</name>
<keyword evidence="4 8" id="KW-0274">FAD</keyword>
<proteinExistence type="inferred from homology"/>
<dbReference type="Proteomes" id="UP000823046">
    <property type="component" value="Unassembled WGS sequence"/>
</dbReference>
<feature type="chain" id="PRO_5046731305" description="Glutathione reductase" evidence="10">
    <location>
        <begin position="25"/>
        <end position="555"/>
    </location>
</feature>
<gene>
    <name evidence="13" type="ORF">IE077_002538</name>
</gene>
<dbReference type="PIRSF" id="PIRSF000350">
    <property type="entry name" value="Mercury_reductase_MerA"/>
    <property type="match status" value="1"/>
</dbReference>
<dbReference type="EC" id="1.8.1.7" evidence="9"/>
<comment type="function">
    <text evidence="9">Catalyzes the reduction of glutathione disulfide (GSSG) to reduced glutathione (GSH). Constitutes the major mechanism to maintain a high GSH:GSSG ratio in the cytosol.</text>
</comment>
<evidence type="ECO:0000313" key="14">
    <source>
        <dbReference type="Proteomes" id="UP000823046"/>
    </source>
</evidence>
<feature type="signal peptide" evidence="10">
    <location>
        <begin position="1"/>
        <end position="24"/>
    </location>
</feature>
<feature type="non-terminal residue" evidence="13">
    <location>
        <position position="1"/>
    </location>
</feature>
<dbReference type="EMBL" id="JADAQX010000022">
    <property type="protein sequence ID" value="KAF8822814.1"/>
    <property type="molecule type" value="Genomic_DNA"/>
</dbReference>
<dbReference type="PANTHER" id="PTHR42737:SF2">
    <property type="entry name" value="GLUTATHIONE REDUCTASE"/>
    <property type="match status" value="1"/>
</dbReference>
<keyword evidence="9" id="KW-0963">Cytoplasm</keyword>
<evidence type="ECO:0000256" key="4">
    <source>
        <dbReference type="ARBA" id="ARBA00022827"/>
    </source>
</evidence>
<dbReference type="Pfam" id="PF07992">
    <property type="entry name" value="Pyr_redox_2"/>
    <property type="match status" value="1"/>
</dbReference>
<organism evidence="13 14">
    <name type="scientific">Cardiosporidium cionae</name>
    <dbReference type="NCBI Taxonomy" id="476202"/>
    <lineage>
        <taxon>Eukaryota</taxon>
        <taxon>Sar</taxon>
        <taxon>Alveolata</taxon>
        <taxon>Apicomplexa</taxon>
        <taxon>Aconoidasida</taxon>
        <taxon>Nephromycida</taxon>
        <taxon>Cardiosporidium</taxon>
    </lineage>
</organism>
<dbReference type="InterPro" id="IPR001100">
    <property type="entry name" value="Pyr_nuc-diS_OxRdtase"/>
</dbReference>
<evidence type="ECO:0000256" key="5">
    <source>
        <dbReference type="ARBA" id="ARBA00023002"/>
    </source>
</evidence>
<evidence type="ECO:0000256" key="8">
    <source>
        <dbReference type="RuleBase" id="RU003691"/>
    </source>
</evidence>
<comment type="caution">
    <text evidence="13">The sequence shown here is derived from an EMBL/GenBank/DDBJ whole genome shotgun (WGS) entry which is preliminary data.</text>
</comment>
<comment type="catalytic activity">
    <reaction evidence="9">
        <text>2 glutathione + NADP(+) = glutathione disulfide + NADPH + H(+)</text>
        <dbReference type="Rhea" id="RHEA:11740"/>
        <dbReference type="ChEBI" id="CHEBI:15378"/>
        <dbReference type="ChEBI" id="CHEBI:57783"/>
        <dbReference type="ChEBI" id="CHEBI:57925"/>
        <dbReference type="ChEBI" id="CHEBI:58297"/>
        <dbReference type="ChEBI" id="CHEBI:58349"/>
        <dbReference type="EC" id="1.8.1.7"/>
    </reaction>
</comment>
<evidence type="ECO:0000256" key="3">
    <source>
        <dbReference type="ARBA" id="ARBA00022630"/>
    </source>
</evidence>
<dbReference type="InterPro" id="IPR012999">
    <property type="entry name" value="Pyr_OxRdtase_I_AS"/>
</dbReference>